<accession>F8AHX0</accession>
<protein>
    <submittedName>
        <fullName evidence="1">Uncharacterized protein</fullName>
    </submittedName>
</protein>
<proteinExistence type="predicted"/>
<dbReference type="AlphaFoldDB" id="F8AHX0"/>
<evidence type="ECO:0000313" key="1">
    <source>
        <dbReference type="EMBL" id="AEH24258.1"/>
    </source>
</evidence>
<dbReference type="HOGENOM" id="CLU_065304_0_0_2"/>
<dbReference type="eggNOG" id="arCOG11322">
    <property type="taxonomic scope" value="Archaea"/>
</dbReference>
<reference evidence="1 2" key="1">
    <citation type="journal article" date="2011" name="J. Bacteriol.">
        <title>Complete genome sequence of the obligate piezophilic hyperthermophilic archaeon Pyrococcus yayanosii CH1.</title>
        <authorList>
            <person name="Jun X."/>
            <person name="Lupeng L."/>
            <person name="Minjuan X."/>
            <person name="Oger P."/>
            <person name="Fengping W."/>
            <person name="Jebbar M."/>
            <person name="Xiang X."/>
        </authorList>
    </citation>
    <scope>NUCLEOTIDE SEQUENCE [LARGE SCALE GENOMIC DNA]</scope>
    <source>
        <strain evidence="2">CH1 / JCM 16557</strain>
    </source>
</reference>
<sequence>MSFSFVFFGFEEALRGEVPEDTLTIAIKHGDEIIPLGDCFTKDAVGDVIEAIAFAINSCEGVKELYLRSGRCGVLLFPGRYCRDNSITLRLGTYEPMSHIRFKIRGDLLQLKIHRENRKDLETVEVPREEFVSSSLAFVRSFLAKFPDEGLMRKVEIVEEMARRKGLLPAEGKFEIKVEWLGEVKCGKEKFPLVYAVVSHGREIFSGLVEPVAFAGDLINLLKFSRGMEIRCEIDMTPHTDVLEKALSLVESDNPGNYLLLWFGGEWPGTVFVFNVDDELVFVNTKTGSVIRVKKEEAEAVAVNVVREIIRELRKWNEEFIGPIRKKDAVSMLIGELEGALQ</sequence>
<organism evidence="1 2">
    <name type="scientific">Pyrococcus yayanosii (strain CH1 / JCM 16557)</name>
    <dbReference type="NCBI Taxonomy" id="529709"/>
    <lineage>
        <taxon>Archaea</taxon>
        <taxon>Methanobacteriati</taxon>
        <taxon>Methanobacteriota</taxon>
        <taxon>Thermococci</taxon>
        <taxon>Thermococcales</taxon>
        <taxon>Thermococcaceae</taxon>
        <taxon>Pyrococcus</taxon>
    </lineage>
</organism>
<dbReference type="Proteomes" id="UP000008386">
    <property type="component" value="Chromosome"/>
</dbReference>
<dbReference type="KEGG" id="pya:PYCH_05700"/>
<dbReference type="STRING" id="529709.PYCH_05700"/>
<keyword evidence="2" id="KW-1185">Reference proteome</keyword>
<name>F8AHX0_PYRYC</name>
<evidence type="ECO:0000313" key="2">
    <source>
        <dbReference type="Proteomes" id="UP000008386"/>
    </source>
</evidence>
<dbReference type="EMBL" id="CP002779">
    <property type="protein sequence ID" value="AEH24258.1"/>
    <property type="molecule type" value="Genomic_DNA"/>
</dbReference>
<gene>
    <name evidence="1" type="ordered locus">PYCH_05700</name>
</gene>